<evidence type="ECO:0000256" key="6">
    <source>
        <dbReference type="ARBA" id="ARBA00023136"/>
    </source>
</evidence>
<evidence type="ECO:0000256" key="3">
    <source>
        <dbReference type="ARBA" id="ARBA00022475"/>
    </source>
</evidence>
<evidence type="ECO:0000256" key="7">
    <source>
        <dbReference type="SAM" id="Phobius"/>
    </source>
</evidence>
<reference evidence="9" key="1">
    <citation type="journal article" date="2018" name="Science">
        <title>A primordial and reversible TCA cycle in a facultatively chemolithoautotrophic thermophile.</title>
        <authorList>
            <person name="Nunoura T."/>
            <person name="Chikaraishi Y."/>
            <person name="Izaki R."/>
            <person name="Suwa T."/>
            <person name="Sato T."/>
            <person name="Harada T."/>
            <person name="Mori K."/>
            <person name="Kato Y."/>
            <person name="Miyazaki M."/>
            <person name="Shimamura S."/>
            <person name="Yanagawa K."/>
            <person name="Shuto A."/>
            <person name="Ohkouchi N."/>
            <person name="Fujita N."/>
            <person name="Takaki Y."/>
            <person name="Atomi H."/>
            <person name="Takai K."/>
        </authorList>
    </citation>
    <scope>NUCLEOTIDE SEQUENCE [LARGE SCALE GENOMIC DNA]</scope>
    <source>
        <strain evidence="9">DSM 17441 / JCM 13301 / NBRC 103674 / ABI70S6</strain>
    </source>
</reference>
<evidence type="ECO:0000313" key="8">
    <source>
        <dbReference type="EMBL" id="BAT71058.1"/>
    </source>
</evidence>
<dbReference type="GO" id="GO:0005886">
    <property type="term" value="C:plasma membrane"/>
    <property type="evidence" value="ECO:0007669"/>
    <property type="project" value="UniProtKB-SubCell"/>
</dbReference>
<keyword evidence="3" id="KW-1003">Cell membrane</keyword>
<accession>A0A0S3QRU1</accession>
<dbReference type="PATRIC" id="fig|1298851.3.peg.255"/>
<dbReference type="Pfam" id="PF03773">
    <property type="entry name" value="ArsP_1"/>
    <property type="match status" value="1"/>
</dbReference>
<feature type="transmembrane region" description="Helical" evidence="7">
    <location>
        <begin position="87"/>
        <end position="110"/>
    </location>
</feature>
<dbReference type="PANTHER" id="PTHR43299:SF1">
    <property type="entry name" value="UPF0718 PROTEIN YRAQ"/>
    <property type="match status" value="1"/>
</dbReference>
<keyword evidence="4 7" id="KW-0812">Transmembrane</keyword>
<dbReference type="AlphaFoldDB" id="A0A0S3QRU1"/>
<keyword evidence="9" id="KW-1185">Reference proteome</keyword>
<dbReference type="PANTHER" id="PTHR43299">
    <property type="entry name" value="UPF0718 PROTEIN YRAQ"/>
    <property type="match status" value="1"/>
</dbReference>
<feature type="transmembrane region" description="Helical" evidence="7">
    <location>
        <begin position="7"/>
        <end position="25"/>
    </location>
</feature>
<feature type="transmembrane region" description="Helical" evidence="7">
    <location>
        <begin position="47"/>
        <end position="66"/>
    </location>
</feature>
<feature type="transmembrane region" description="Helical" evidence="7">
    <location>
        <begin position="340"/>
        <end position="357"/>
    </location>
</feature>
<dbReference type="KEGG" id="ttk:TST_0249"/>
<protein>
    <submittedName>
        <fullName evidence="8">Permease</fullName>
    </submittedName>
</protein>
<gene>
    <name evidence="8" type="ORF">TST_0249</name>
</gene>
<feature type="transmembrane region" description="Helical" evidence="7">
    <location>
        <begin position="248"/>
        <end position="281"/>
    </location>
</feature>
<comment type="similarity">
    <text evidence="2">Belongs to the UPF0718 family.</text>
</comment>
<dbReference type="EMBL" id="AP013035">
    <property type="protein sequence ID" value="BAT71058.1"/>
    <property type="molecule type" value="Genomic_DNA"/>
</dbReference>
<feature type="transmembrane region" description="Helical" evidence="7">
    <location>
        <begin position="190"/>
        <end position="210"/>
    </location>
</feature>
<evidence type="ECO:0000256" key="1">
    <source>
        <dbReference type="ARBA" id="ARBA00004651"/>
    </source>
</evidence>
<evidence type="ECO:0000256" key="5">
    <source>
        <dbReference type="ARBA" id="ARBA00022989"/>
    </source>
</evidence>
<feature type="transmembrane region" description="Helical" evidence="7">
    <location>
        <begin position="405"/>
        <end position="427"/>
    </location>
</feature>
<organism evidence="8 9">
    <name type="scientific">Thermosulfidibacter takaii (strain DSM 17441 / JCM 13301 / NBRC 103674 / ABI70S6)</name>
    <dbReference type="NCBI Taxonomy" id="1298851"/>
    <lineage>
        <taxon>Bacteria</taxon>
        <taxon>Pseudomonadati</taxon>
        <taxon>Thermosulfidibacterota</taxon>
        <taxon>Thermosulfidibacteria</taxon>
        <taxon>Thermosulfidibacterales</taxon>
        <taxon>Thermosulfidibacteraceae</taxon>
    </lineage>
</organism>
<sequence>MDLKREIKILVTALLVFLSLFYLPAQDRVLMGVREAVLLAHWYAKEHVIFCLIPAFFIAGAIAAFLSQESVMKYLGPKAPKPVAYSVAAVSGTILAVCSCTVLPLFASIYMNGAGLGPATTFLYSGPAINILAIVLTARVLGLKLGVARAVGAVGASILIGLLMSILFKKEDEERLSAFETGEVPESRPLWQNVFFLATLVAILIFATWGRGIGIWQKIYEIKWWLVLVSFVALELELYLFFGISPGWLVATLVVVGVFEMVFSGHEIPFLAAVIILSVALYRRGGEAREWFEHSYILGKQILPLLFAGVLAAGFFLGRPGHEGFIPAKFVTELVGSNSILSNLFASIVGAFMYFATLTEVPILQGLLGSGMHYGPALALLLSGPAVSLPNMLVINSVLGPKKTFAYVALVVIISTILGFLFGRWLYA</sequence>
<dbReference type="InterPro" id="IPR005524">
    <property type="entry name" value="DUF318"/>
</dbReference>
<evidence type="ECO:0000256" key="4">
    <source>
        <dbReference type="ARBA" id="ARBA00022692"/>
    </source>
</evidence>
<dbReference type="RefSeq" id="WP_144436849.1">
    <property type="nucleotide sequence ID" value="NZ_AP013035.1"/>
</dbReference>
<evidence type="ECO:0000256" key="2">
    <source>
        <dbReference type="ARBA" id="ARBA00006386"/>
    </source>
</evidence>
<feature type="transmembrane region" description="Helical" evidence="7">
    <location>
        <begin position="302"/>
        <end position="320"/>
    </location>
</feature>
<feature type="transmembrane region" description="Helical" evidence="7">
    <location>
        <begin position="148"/>
        <end position="168"/>
    </location>
</feature>
<feature type="transmembrane region" description="Helical" evidence="7">
    <location>
        <begin position="222"/>
        <end position="242"/>
    </location>
</feature>
<dbReference type="Proteomes" id="UP000063234">
    <property type="component" value="Chromosome"/>
</dbReference>
<name>A0A0S3QRU1_THET7</name>
<keyword evidence="5 7" id="KW-1133">Transmembrane helix</keyword>
<keyword evidence="6 7" id="KW-0472">Membrane</keyword>
<proteinExistence type="inferred from homology"/>
<evidence type="ECO:0000313" key="9">
    <source>
        <dbReference type="Proteomes" id="UP000063234"/>
    </source>
</evidence>
<feature type="transmembrane region" description="Helical" evidence="7">
    <location>
        <begin position="122"/>
        <end position="141"/>
    </location>
</feature>
<dbReference type="STRING" id="1298851.TST_0249"/>
<dbReference type="OrthoDB" id="9777774at2"/>
<comment type="subcellular location">
    <subcellularLocation>
        <location evidence="1">Cell membrane</location>
        <topology evidence="1">Multi-pass membrane protein</topology>
    </subcellularLocation>
</comment>